<dbReference type="EMBL" id="CAJHNJ030000012">
    <property type="protein sequence ID" value="CAG9110829.1"/>
    <property type="molecule type" value="Genomic_DNA"/>
</dbReference>
<evidence type="ECO:0000256" key="2">
    <source>
        <dbReference type="RuleBase" id="RU361183"/>
    </source>
</evidence>
<dbReference type="Pfam" id="PF01400">
    <property type="entry name" value="Astacin"/>
    <property type="match status" value="1"/>
</dbReference>
<dbReference type="SUPFAM" id="SSF55486">
    <property type="entry name" value="Metalloproteases ('zincins'), catalytic domain"/>
    <property type="match status" value="1"/>
</dbReference>
<dbReference type="PANTHER" id="PTHR10127:SF814">
    <property type="entry name" value="MEPRIN A SUBUNIT BETA"/>
    <property type="match status" value="1"/>
</dbReference>
<keyword evidence="1 2" id="KW-0378">Hydrolase</keyword>
<dbReference type="GO" id="GO:0004222">
    <property type="term" value="F:metalloendopeptidase activity"/>
    <property type="evidence" value="ECO:0007669"/>
    <property type="project" value="UniProtKB-UniRule"/>
</dbReference>
<evidence type="ECO:0000259" key="3">
    <source>
        <dbReference type="PROSITE" id="PS51864"/>
    </source>
</evidence>
<evidence type="ECO:0000313" key="4">
    <source>
        <dbReference type="EMBL" id="CAG9110829.1"/>
    </source>
</evidence>
<feature type="binding site" evidence="1">
    <location>
        <position position="129"/>
    </location>
    <ligand>
        <name>Zn(2+)</name>
        <dbReference type="ChEBI" id="CHEBI:29105"/>
        <note>catalytic</note>
    </ligand>
</feature>
<dbReference type="InterPro" id="IPR001506">
    <property type="entry name" value="Peptidase_M12A"/>
</dbReference>
<dbReference type="GO" id="GO:0006508">
    <property type="term" value="P:proteolysis"/>
    <property type="evidence" value="ECO:0007669"/>
    <property type="project" value="UniProtKB-KW"/>
</dbReference>
<reference evidence="4" key="1">
    <citation type="submission" date="2020-11" db="EMBL/GenBank/DDBJ databases">
        <authorList>
            <person name="Whiteford S."/>
        </authorList>
    </citation>
    <scope>NUCLEOTIDE SEQUENCE</scope>
</reference>
<accession>A0A8S4E608</accession>
<keyword evidence="1 2" id="KW-0482">Metalloprotease</keyword>
<feature type="domain" description="Peptidase M12A" evidence="3">
    <location>
        <begin position="19"/>
        <end position="144"/>
    </location>
</feature>
<dbReference type="EC" id="3.4.24.-" evidence="2"/>
<name>A0A8S4E608_PLUXY</name>
<dbReference type="PROSITE" id="PS51864">
    <property type="entry name" value="ASTACIN"/>
    <property type="match status" value="1"/>
</dbReference>
<feature type="binding site" evidence="1">
    <location>
        <position position="119"/>
    </location>
    <ligand>
        <name>Zn(2+)</name>
        <dbReference type="ChEBI" id="CHEBI:29105"/>
        <note>catalytic</note>
    </ligand>
</feature>
<dbReference type="Proteomes" id="UP000653454">
    <property type="component" value="Unassembled WGS sequence"/>
</dbReference>
<organism evidence="4 5">
    <name type="scientific">Plutella xylostella</name>
    <name type="common">Diamondback moth</name>
    <name type="synonym">Plutella maculipennis</name>
    <dbReference type="NCBI Taxonomy" id="51655"/>
    <lineage>
        <taxon>Eukaryota</taxon>
        <taxon>Metazoa</taxon>
        <taxon>Ecdysozoa</taxon>
        <taxon>Arthropoda</taxon>
        <taxon>Hexapoda</taxon>
        <taxon>Insecta</taxon>
        <taxon>Pterygota</taxon>
        <taxon>Neoptera</taxon>
        <taxon>Endopterygota</taxon>
        <taxon>Lepidoptera</taxon>
        <taxon>Glossata</taxon>
        <taxon>Ditrysia</taxon>
        <taxon>Yponomeutoidea</taxon>
        <taxon>Plutellidae</taxon>
        <taxon>Plutella</taxon>
    </lineage>
</organism>
<dbReference type="PRINTS" id="PR00480">
    <property type="entry name" value="ASTACIN"/>
</dbReference>
<keyword evidence="1 2" id="KW-0479">Metal-binding</keyword>
<dbReference type="AlphaFoldDB" id="A0A8S4E608"/>
<dbReference type="SMART" id="SM00235">
    <property type="entry name" value="ZnMc"/>
    <property type="match status" value="1"/>
</dbReference>
<dbReference type="PANTHER" id="PTHR10127">
    <property type="entry name" value="DISCOIDIN, CUB, EGF, LAMININ , AND ZINC METALLOPROTEASE DOMAIN CONTAINING"/>
    <property type="match status" value="1"/>
</dbReference>
<keyword evidence="5" id="KW-1185">Reference proteome</keyword>
<comment type="cofactor">
    <cofactor evidence="1 2">
        <name>Zn(2+)</name>
        <dbReference type="ChEBI" id="CHEBI:29105"/>
    </cofactor>
    <text evidence="1 2">Binds 1 zinc ion per subunit.</text>
</comment>
<dbReference type="Gene3D" id="3.40.390.10">
    <property type="entry name" value="Collagenase (Catalytic Domain)"/>
    <property type="match status" value="1"/>
</dbReference>
<dbReference type="InterPro" id="IPR006026">
    <property type="entry name" value="Peptidase_Metallo"/>
</dbReference>
<comment type="caution">
    <text evidence="4">The sequence shown here is derived from an EMBL/GenBank/DDBJ whole genome shotgun (WGS) entry which is preliminary data.</text>
</comment>
<feature type="active site" evidence="1">
    <location>
        <position position="120"/>
    </location>
</feature>
<dbReference type="GO" id="GO:0008270">
    <property type="term" value="F:zinc ion binding"/>
    <property type="evidence" value="ECO:0007669"/>
    <property type="project" value="UniProtKB-UniRule"/>
</dbReference>
<evidence type="ECO:0000313" key="5">
    <source>
        <dbReference type="Proteomes" id="UP000653454"/>
    </source>
</evidence>
<feature type="binding site" evidence="1">
    <location>
        <position position="123"/>
    </location>
    <ligand>
        <name>Zn(2+)</name>
        <dbReference type="ChEBI" id="CHEBI:29105"/>
        <note>catalytic</note>
    </ligand>
</feature>
<gene>
    <name evidence="4" type="ORF">PLXY2_LOCUS4448</name>
</gene>
<comment type="caution">
    <text evidence="1">Lacks conserved residue(s) required for the propagation of feature annotation.</text>
</comment>
<keyword evidence="1 2" id="KW-0862">Zinc</keyword>
<sequence length="144" mass="16955">MILTAEQLRCITEAKTTRNGLTNAETRWPNRTVVYRIVEDDFEEDHVKMIEDAMKEIANKSCIKFRPRKKSEEHSLMIQGSERGCFSHVGYQPKPDEDGDNQQRLNLYKGCFRHGTIVHELLHTLGFYHMQSTYDRDEYVKIVF</sequence>
<feature type="non-terminal residue" evidence="4">
    <location>
        <position position="1"/>
    </location>
</feature>
<evidence type="ECO:0000256" key="1">
    <source>
        <dbReference type="PROSITE-ProRule" id="PRU01211"/>
    </source>
</evidence>
<dbReference type="InterPro" id="IPR024079">
    <property type="entry name" value="MetalloPept_cat_dom_sf"/>
</dbReference>
<protein>
    <recommendedName>
        <fullName evidence="2">Metalloendopeptidase</fullName>
        <ecNumber evidence="2">3.4.24.-</ecNumber>
    </recommendedName>
</protein>
<proteinExistence type="predicted"/>
<keyword evidence="1 2" id="KW-0645">Protease</keyword>